<proteinExistence type="predicted"/>
<evidence type="ECO:0000259" key="2">
    <source>
        <dbReference type="Pfam" id="PF00668"/>
    </source>
</evidence>
<dbReference type="SUPFAM" id="SSF52777">
    <property type="entry name" value="CoA-dependent acyltransferases"/>
    <property type="match status" value="2"/>
</dbReference>
<feature type="region of interest" description="Disordered" evidence="1">
    <location>
        <begin position="224"/>
        <end position="244"/>
    </location>
</feature>
<dbReference type="GO" id="GO:0043041">
    <property type="term" value="P:amino acid activation for nonribosomal peptide biosynthetic process"/>
    <property type="evidence" value="ECO:0007669"/>
    <property type="project" value="TreeGrafter"/>
</dbReference>
<dbReference type="GO" id="GO:0047527">
    <property type="term" value="F:2,3-dihydroxybenzoate-serine ligase activity"/>
    <property type="evidence" value="ECO:0007669"/>
    <property type="project" value="TreeGrafter"/>
</dbReference>
<keyword evidence="4" id="KW-1185">Reference proteome</keyword>
<dbReference type="InterPro" id="IPR023213">
    <property type="entry name" value="CAT-like_dom_sf"/>
</dbReference>
<feature type="compositionally biased region" description="Basic and acidic residues" evidence="1">
    <location>
        <begin position="188"/>
        <end position="198"/>
    </location>
</feature>
<dbReference type="PANTHER" id="PTHR45527:SF1">
    <property type="entry name" value="FATTY ACID SYNTHASE"/>
    <property type="match status" value="1"/>
</dbReference>
<dbReference type="GO" id="GO:0008610">
    <property type="term" value="P:lipid biosynthetic process"/>
    <property type="evidence" value="ECO:0007669"/>
    <property type="project" value="UniProtKB-ARBA"/>
</dbReference>
<dbReference type="Gene3D" id="3.30.559.10">
    <property type="entry name" value="Chloramphenicol acetyltransferase-like domain"/>
    <property type="match status" value="1"/>
</dbReference>
<dbReference type="GO" id="GO:0005829">
    <property type="term" value="C:cytosol"/>
    <property type="evidence" value="ECO:0007669"/>
    <property type="project" value="TreeGrafter"/>
</dbReference>
<dbReference type="EMBL" id="SAIY01000005">
    <property type="protein sequence ID" value="NGM14117.1"/>
    <property type="molecule type" value="Genomic_DNA"/>
</dbReference>
<feature type="domain" description="Condensation" evidence="2">
    <location>
        <begin position="48"/>
        <end position="350"/>
    </location>
</feature>
<evidence type="ECO:0000313" key="3">
    <source>
        <dbReference type="EMBL" id="NGM14117.1"/>
    </source>
</evidence>
<feature type="region of interest" description="Disordered" evidence="1">
    <location>
        <begin position="177"/>
        <end position="200"/>
    </location>
</feature>
<name>A0A6M1L4J7_9ACTN</name>
<dbReference type="GO" id="GO:0009239">
    <property type="term" value="P:enterobactin biosynthetic process"/>
    <property type="evidence" value="ECO:0007669"/>
    <property type="project" value="TreeGrafter"/>
</dbReference>
<dbReference type="GO" id="GO:0009366">
    <property type="term" value="C:enterobactin synthetase complex"/>
    <property type="evidence" value="ECO:0007669"/>
    <property type="project" value="TreeGrafter"/>
</dbReference>
<dbReference type="PANTHER" id="PTHR45527">
    <property type="entry name" value="NONRIBOSOMAL PEPTIDE SYNTHETASE"/>
    <property type="match status" value="1"/>
</dbReference>
<dbReference type="Proteomes" id="UP000478148">
    <property type="component" value="Unassembled WGS sequence"/>
</dbReference>
<dbReference type="Pfam" id="PF00668">
    <property type="entry name" value="Condensation"/>
    <property type="match status" value="1"/>
</dbReference>
<dbReference type="AlphaFoldDB" id="A0A6M1L4J7"/>
<protein>
    <recommendedName>
        <fullName evidence="2">Condensation domain-containing protein</fullName>
    </recommendedName>
</protein>
<dbReference type="RefSeq" id="WP_164448030.1">
    <property type="nucleotide sequence ID" value="NZ_SAIY01000005.1"/>
</dbReference>
<reference evidence="3 4" key="1">
    <citation type="submission" date="2020-02" db="EMBL/GenBank/DDBJ databases">
        <title>Draft Genome Sequence of Verrucosispora sp. Strain CWR15, Isolated from Gulf of Mexico Sponge.</title>
        <authorList>
            <person name="Kennedy S.J."/>
            <person name="Cella E."/>
            <person name="Azarian T."/>
            <person name="Baker B.J."/>
            <person name="Shaw L.N."/>
        </authorList>
    </citation>
    <scope>NUCLEOTIDE SEQUENCE [LARGE SCALE GENOMIC DNA]</scope>
    <source>
        <strain evidence="3 4">CWR15</strain>
    </source>
</reference>
<dbReference type="InterPro" id="IPR001242">
    <property type="entry name" value="Condensation_dom"/>
</dbReference>
<gene>
    <name evidence="3" type="ORF">ENC19_16250</name>
</gene>
<organism evidence="3 4">
    <name type="scientific">Verrucosispora sioxanthis</name>
    <dbReference type="NCBI Taxonomy" id="2499994"/>
    <lineage>
        <taxon>Bacteria</taxon>
        <taxon>Bacillati</taxon>
        <taxon>Actinomycetota</taxon>
        <taxon>Actinomycetes</taxon>
        <taxon>Micromonosporales</taxon>
        <taxon>Micromonosporaceae</taxon>
        <taxon>Micromonospora</taxon>
    </lineage>
</organism>
<comment type="caution">
    <text evidence="3">The sequence shown here is derived from an EMBL/GenBank/DDBJ whole genome shotgun (WGS) entry which is preliminary data.</text>
</comment>
<evidence type="ECO:0000256" key="1">
    <source>
        <dbReference type="SAM" id="MobiDB-lite"/>
    </source>
</evidence>
<evidence type="ECO:0000313" key="4">
    <source>
        <dbReference type="Proteomes" id="UP000478148"/>
    </source>
</evidence>
<accession>A0A6M1L4J7</accession>
<dbReference type="GO" id="GO:0031177">
    <property type="term" value="F:phosphopantetheine binding"/>
    <property type="evidence" value="ECO:0007669"/>
    <property type="project" value="TreeGrafter"/>
</dbReference>
<dbReference type="Gene3D" id="3.30.559.30">
    <property type="entry name" value="Nonribosomal peptide synthetase, condensation domain"/>
    <property type="match status" value="1"/>
</dbReference>
<sequence>MTAPSETVRTIRLRVDGDRDAQGPLTLGQANALQWISALTDDHFLGLVQWIFKVPAGTTLERACAALSALVRRYESLRTTYHDGPDGPVQRVARTVDLPIEIHQRPAQPDGTTLSRELIAQLRARPFDLSEDLPLRLAVAVEGDLVHAVVAVYSHMAADYVSMTVLGERFTGLLTGTVTDGDAPPHQPLDRADRERSPKGLRQADAALRYWSAILRRRPRCVLPRPTTGVEPSMTPTPRSADLHSSRAAAALDRITARTGASRAMAVLAALAAVLALRTGQRNVVLYSPAANRLGVPLRDYVGTVSQDGLISLDVDQPDYDSLVRHAGTALLRANRNSVFDAEALQRAHDRIAHERGMPMVRDGVFNNISGNAPPDLPTVATTETFIDWWTPTGFTNLLLFHLVRTEQALILELITGDNRYLPDAEMEALLLGTERVLAVAATGNVALDDLGALAGIDPIPRDGDWHFVDHSWIQLSEVNRVLQAALPGPARAFVTDEGPEGATVVAHLAAVAEITDPARAHLACLRRLVDSPTAITPHRYVLHRGAPADPADPQAWRELTVLAEGDGRAADAGSEAGT</sequence>